<protein>
    <submittedName>
        <fullName evidence="7">CCL13 protein</fullName>
    </submittedName>
</protein>
<dbReference type="InterPro" id="IPR036048">
    <property type="entry name" value="Interleukin_8-like_sf"/>
</dbReference>
<dbReference type="GO" id="GO:0070098">
    <property type="term" value="P:chemokine-mediated signaling pathway"/>
    <property type="evidence" value="ECO:0007669"/>
    <property type="project" value="TreeGrafter"/>
</dbReference>
<proteinExistence type="inferred from homology"/>
<feature type="chain" id="PRO_5029630964" evidence="5">
    <location>
        <begin position="23"/>
        <end position="101"/>
    </location>
</feature>
<dbReference type="GO" id="GO:0061844">
    <property type="term" value="P:antimicrobial humoral immune response mediated by antimicrobial peptide"/>
    <property type="evidence" value="ECO:0007669"/>
    <property type="project" value="TreeGrafter"/>
</dbReference>
<dbReference type="EMBL" id="VZRM01002860">
    <property type="protein sequence ID" value="NWV34690.1"/>
    <property type="molecule type" value="Genomic_DNA"/>
</dbReference>
<evidence type="ECO:0000313" key="7">
    <source>
        <dbReference type="EMBL" id="NWV34690.1"/>
    </source>
</evidence>
<dbReference type="PANTHER" id="PTHR12015:SF103">
    <property type="entry name" value="C-C MOTIF CHEMOKINE 4-RELATED"/>
    <property type="match status" value="1"/>
</dbReference>
<evidence type="ECO:0000313" key="8">
    <source>
        <dbReference type="Proteomes" id="UP000575029"/>
    </source>
</evidence>
<dbReference type="GO" id="GO:0048245">
    <property type="term" value="P:eosinophil chemotaxis"/>
    <property type="evidence" value="ECO:0007669"/>
    <property type="project" value="TreeGrafter"/>
</dbReference>
<feature type="domain" description="Chemokine interleukin-8-like" evidence="6">
    <location>
        <begin position="38"/>
        <end position="96"/>
    </location>
</feature>
<dbReference type="GO" id="GO:0006954">
    <property type="term" value="P:inflammatory response"/>
    <property type="evidence" value="ECO:0007669"/>
    <property type="project" value="TreeGrafter"/>
</dbReference>
<evidence type="ECO:0000256" key="4">
    <source>
        <dbReference type="ARBA" id="ARBA00022729"/>
    </source>
</evidence>
<dbReference type="GO" id="GO:0005615">
    <property type="term" value="C:extracellular space"/>
    <property type="evidence" value="ECO:0007669"/>
    <property type="project" value="UniProtKB-KW"/>
</dbReference>
<dbReference type="Pfam" id="PF00048">
    <property type="entry name" value="IL8"/>
    <property type="match status" value="1"/>
</dbReference>
<dbReference type="AlphaFoldDB" id="A0A7K6E6Z2"/>
<organism evidence="7 8">
    <name type="scientific">Grantiella picta</name>
    <dbReference type="NCBI Taxonomy" id="266360"/>
    <lineage>
        <taxon>Eukaryota</taxon>
        <taxon>Metazoa</taxon>
        <taxon>Chordata</taxon>
        <taxon>Craniata</taxon>
        <taxon>Vertebrata</taxon>
        <taxon>Euteleostomi</taxon>
        <taxon>Archelosauria</taxon>
        <taxon>Archosauria</taxon>
        <taxon>Dinosauria</taxon>
        <taxon>Saurischia</taxon>
        <taxon>Theropoda</taxon>
        <taxon>Coelurosauria</taxon>
        <taxon>Aves</taxon>
        <taxon>Neognathae</taxon>
        <taxon>Neoaves</taxon>
        <taxon>Telluraves</taxon>
        <taxon>Australaves</taxon>
        <taxon>Passeriformes</taxon>
        <taxon>Meliphagoidea</taxon>
        <taxon>Meliphagidae</taxon>
        <taxon>Grantiella</taxon>
    </lineage>
</organism>
<evidence type="ECO:0000256" key="5">
    <source>
        <dbReference type="SAM" id="SignalP"/>
    </source>
</evidence>
<dbReference type="InterPro" id="IPR001811">
    <property type="entry name" value="Chemokine_IL8-like_dom"/>
</dbReference>
<sequence length="101" mass="10753">MKVLAATLVTLLLVATCSPSEGHLGELGLSPVPADGVPSTCCFTHRRQRIPASRVSSVFVTSSSCTHPGVIVVTTKGKQVCADPRAAWVQELLRHFQSLQN</sequence>
<gene>
    <name evidence="7" type="primary">Ccl13</name>
    <name evidence="7" type="ORF">GRAPIC_R09534</name>
</gene>
<dbReference type="InterPro" id="IPR039809">
    <property type="entry name" value="Chemokine_b/g/d"/>
</dbReference>
<dbReference type="GO" id="GO:0030335">
    <property type="term" value="P:positive regulation of cell migration"/>
    <property type="evidence" value="ECO:0007669"/>
    <property type="project" value="TreeGrafter"/>
</dbReference>
<dbReference type="SMART" id="SM00199">
    <property type="entry name" value="SCY"/>
    <property type="match status" value="1"/>
</dbReference>
<evidence type="ECO:0000256" key="3">
    <source>
        <dbReference type="ARBA" id="ARBA00022514"/>
    </source>
</evidence>
<evidence type="ECO:0000259" key="6">
    <source>
        <dbReference type="SMART" id="SM00199"/>
    </source>
</evidence>
<dbReference type="GO" id="GO:0008009">
    <property type="term" value="F:chemokine activity"/>
    <property type="evidence" value="ECO:0007669"/>
    <property type="project" value="InterPro"/>
</dbReference>
<accession>A0A7K6E6Z2</accession>
<dbReference type="FunFam" id="2.40.50.40:FF:000002">
    <property type="entry name" value="C-C motif chemokine"/>
    <property type="match status" value="1"/>
</dbReference>
<reference evidence="7 8" key="1">
    <citation type="submission" date="2019-09" db="EMBL/GenBank/DDBJ databases">
        <title>Bird 10,000 Genomes (B10K) Project - Family phase.</title>
        <authorList>
            <person name="Zhang G."/>
        </authorList>
    </citation>
    <scope>NUCLEOTIDE SEQUENCE [LARGE SCALE GENOMIC DNA]</scope>
    <source>
        <strain evidence="7">B10K-DU-029-50</strain>
        <tissue evidence="7">Heart</tissue>
    </source>
</reference>
<name>A0A7K6E6Z2_9PASS</name>
<evidence type="ECO:0000256" key="1">
    <source>
        <dbReference type="ARBA" id="ARBA00010868"/>
    </source>
</evidence>
<dbReference type="PANTHER" id="PTHR12015">
    <property type="entry name" value="SMALL INDUCIBLE CYTOKINE A"/>
    <property type="match status" value="1"/>
</dbReference>
<evidence type="ECO:0000256" key="2">
    <source>
        <dbReference type="ARBA" id="ARBA00022500"/>
    </source>
</evidence>
<comment type="caution">
    <text evidence="7">The sequence shown here is derived from an EMBL/GenBank/DDBJ whole genome shotgun (WGS) entry which is preliminary data.</text>
</comment>
<keyword evidence="4 5" id="KW-0732">Signal</keyword>
<feature type="non-terminal residue" evidence="7">
    <location>
        <position position="101"/>
    </location>
</feature>
<dbReference type="GO" id="GO:0048020">
    <property type="term" value="F:CCR chemokine receptor binding"/>
    <property type="evidence" value="ECO:0007669"/>
    <property type="project" value="TreeGrafter"/>
</dbReference>
<keyword evidence="2" id="KW-0145">Chemotaxis</keyword>
<dbReference type="SUPFAM" id="SSF54117">
    <property type="entry name" value="Interleukin 8-like chemokines"/>
    <property type="match status" value="1"/>
</dbReference>
<feature type="signal peptide" evidence="5">
    <location>
        <begin position="1"/>
        <end position="22"/>
    </location>
</feature>
<keyword evidence="3" id="KW-0202">Cytokine</keyword>
<dbReference type="Proteomes" id="UP000575029">
    <property type="component" value="Unassembled WGS sequence"/>
</dbReference>
<keyword evidence="8" id="KW-1185">Reference proteome</keyword>
<dbReference type="Gene3D" id="2.40.50.40">
    <property type="match status" value="1"/>
</dbReference>
<comment type="similarity">
    <text evidence="1">Belongs to the intercrine beta (chemokine CC) family.</text>
</comment>
<feature type="non-terminal residue" evidence="7">
    <location>
        <position position="1"/>
    </location>
</feature>